<feature type="chain" id="PRO_5038479388" evidence="11">
    <location>
        <begin position="25"/>
        <end position="505"/>
    </location>
</feature>
<dbReference type="Pfam" id="PF13180">
    <property type="entry name" value="PDZ_2"/>
    <property type="match status" value="1"/>
</dbReference>
<evidence type="ECO:0000256" key="11">
    <source>
        <dbReference type="SAM" id="SignalP"/>
    </source>
</evidence>
<dbReference type="PANTHER" id="PTHR43343:SF3">
    <property type="entry name" value="PROTEASE DO-LIKE 8, CHLOROPLASTIC"/>
    <property type="match status" value="1"/>
</dbReference>
<accession>A0A3S9B4B7</accession>
<dbReference type="OrthoDB" id="9758917at2"/>
<dbReference type="InterPro" id="IPR041489">
    <property type="entry name" value="PDZ_6"/>
</dbReference>
<evidence type="ECO:0000256" key="10">
    <source>
        <dbReference type="SAM" id="MobiDB-lite"/>
    </source>
</evidence>
<evidence type="ECO:0000313" key="13">
    <source>
        <dbReference type="EMBL" id="AZN71779.1"/>
    </source>
</evidence>
<dbReference type="InterPro" id="IPR009003">
    <property type="entry name" value="Peptidase_S1_PA"/>
</dbReference>
<feature type="domain" description="PDZ" evidence="12">
    <location>
        <begin position="405"/>
        <end position="474"/>
    </location>
</feature>
<dbReference type="Pfam" id="PF17820">
    <property type="entry name" value="PDZ_6"/>
    <property type="match status" value="1"/>
</dbReference>
<dbReference type="InterPro" id="IPR001478">
    <property type="entry name" value="PDZ"/>
</dbReference>
<dbReference type="Gene3D" id="2.40.10.120">
    <property type="match status" value="1"/>
</dbReference>
<feature type="region of interest" description="Disordered" evidence="10">
    <location>
        <begin position="37"/>
        <end position="76"/>
    </location>
</feature>
<name>A0A3S9B4B7_9HYPH</name>
<dbReference type="NCBIfam" id="TIGR02037">
    <property type="entry name" value="degP_htrA_DO"/>
    <property type="match status" value="1"/>
</dbReference>
<evidence type="ECO:0000256" key="9">
    <source>
        <dbReference type="PIRSR" id="PIRSR611782-2"/>
    </source>
</evidence>
<dbReference type="AlphaFoldDB" id="A0A3S9B4B7"/>
<feature type="binding site" evidence="9">
    <location>
        <begin position="252"/>
        <end position="254"/>
    </location>
    <ligand>
        <name>substrate</name>
    </ligand>
</feature>
<evidence type="ECO:0000256" key="4">
    <source>
        <dbReference type="ARBA" id="ARBA00022737"/>
    </source>
</evidence>
<dbReference type="InterPro" id="IPR011782">
    <property type="entry name" value="Pept_S1C_Do"/>
</dbReference>
<keyword evidence="6" id="KW-0378">Hydrolase</keyword>
<dbReference type="PRINTS" id="PR00834">
    <property type="entry name" value="PROTEASES2C"/>
</dbReference>
<proteinExistence type="predicted"/>
<dbReference type="SUPFAM" id="SSF50494">
    <property type="entry name" value="Trypsin-like serine proteases"/>
    <property type="match status" value="1"/>
</dbReference>
<dbReference type="PROSITE" id="PS50106">
    <property type="entry name" value="PDZ"/>
    <property type="match status" value="2"/>
</dbReference>
<protein>
    <submittedName>
        <fullName evidence="13">DegQ family serine endoprotease</fullName>
    </submittedName>
</protein>
<reference evidence="13 14" key="1">
    <citation type="submission" date="2018-09" db="EMBL/GenBank/DDBJ databases">
        <title>Marinorhizobium profundi gen. nov., sp. nov., isolated from a deep-sea sediment sample from the New Britain Trench and proposal of Marinorhizobiaceae fam. nov. in the order Rhizobiales of the class Alphaproteobacteria.</title>
        <authorList>
            <person name="Cao J."/>
        </authorList>
    </citation>
    <scope>NUCLEOTIDE SEQUENCE [LARGE SCALE GENOMIC DNA]</scope>
    <source>
        <strain evidence="13 14">WS11</strain>
    </source>
</reference>
<feature type="active site" description="Charge relay system" evidence="8">
    <location>
        <position position="149"/>
    </location>
</feature>
<evidence type="ECO:0000256" key="1">
    <source>
        <dbReference type="ARBA" id="ARBA00004418"/>
    </source>
</evidence>
<dbReference type="Gene3D" id="2.30.42.10">
    <property type="match status" value="2"/>
</dbReference>
<dbReference type="Pfam" id="PF13365">
    <property type="entry name" value="Trypsin_2"/>
    <property type="match status" value="1"/>
</dbReference>
<dbReference type="GO" id="GO:0004252">
    <property type="term" value="F:serine-type endopeptidase activity"/>
    <property type="evidence" value="ECO:0007669"/>
    <property type="project" value="InterPro"/>
</dbReference>
<evidence type="ECO:0000256" key="6">
    <source>
        <dbReference type="ARBA" id="ARBA00022801"/>
    </source>
</evidence>
<evidence type="ECO:0000256" key="2">
    <source>
        <dbReference type="ARBA" id="ARBA00022670"/>
    </source>
</evidence>
<dbReference type="InterPro" id="IPR001940">
    <property type="entry name" value="Peptidase_S1C"/>
</dbReference>
<feature type="binding site" evidence="9">
    <location>
        <position position="179"/>
    </location>
    <ligand>
        <name>substrate</name>
    </ligand>
</feature>
<keyword evidence="14" id="KW-1185">Reference proteome</keyword>
<comment type="subcellular location">
    <subcellularLocation>
        <location evidence="1">Periplasm</location>
    </subcellularLocation>
</comment>
<feature type="active site" description="Charge relay system" evidence="8">
    <location>
        <position position="254"/>
    </location>
</feature>
<evidence type="ECO:0000256" key="7">
    <source>
        <dbReference type="ARBA" id="ARBA00022825"/>
    </source>
</evidence>
<dbReference type="EMBL" id="CP032509">
    <property type="protein sequence ID" value="AZN71779.1"/>
    <property type="molecule type" value="Genomic_DNA"/>
</dbReference>
<dbReference type="SUPFAM" id="SSF50156">
    <property type="entry name" value="PDZ domain-like"/>
    <property type="match status" value="2"/>
</dbReference>
<gene>
    <name evidence="13" type="ORF">D5400_11300</name>
</gene>
<evidence type="ECO:0000259" key="12">
    <source>
        <dbReference type="PROSITE" id="PS50106"/>
    </source>
</evidence>
<evidence type="ECO:0000256" key="5">
    <source>
        <dbReference type="ARBA" id="ARBA00022764"/>
    </source>
</evidence>
<dbReference type="KEGG" id="abaw:D5400_11300"/>
<feature type="binding site" evidence="9">
    <location>
        <position position="99"/>
    </location>
    <ligand>
        <name>substrate</name>
    </ligand>
</feature>
<dbReference type="Proteomes" id="UP000268192">
    <property type="component" value="Chromosome"/>
</dbReference>
<evidence type="ECO:0000256" key="3">
    <source>
        <dbReference type="ARBA" id="ARBA00022729"/>
    </source>
</evidence>
<feature type="signal peptide" evidence="11">
    <location>
        <begin position="1"/>
        <end position="24"/>
    </location>
</feature>
<keyword evidence="7" id="KW-0720">Serine protease</keyword>
<dbReference type="GO" id="GO:0042597">
    <property type="term" value="C:periplasmic space"/>
    <property type="evidence" value="ECO:0007669"/>
    <property type="project" value="UniProtKB-SubCell"/>
</dbReference>
<dbReference type="SMART" id="SM00228">
    <property type="entry name" value="PDZ"/>
    <property type="match status" value="2"/>
</dbReference>
<dbReference type="GO" id="GO:0006508">
    <property type="term" value="P:proteolysis"/>
    <property type="evidence" value="ECO:0007669"/>
    <property type="project" value="UniProtKB-KW"/>
</dbReference>
<keyword evidence="2 13" id="KW-0645">Protease</keyword>
<evidence type="ECO:0000313" key="14">
    <source>
        <dbReference type="Proteomes" id="UP000268192"/>
    </source>
</evidence>
<feature type="domain" description="PDZ" evidence="12">
    <location>
        <begin position="293"/>
        <end position="369"/>
    </location>
</feature>
<organism evidence="13 14">
    <name type="scientific">Georhizobium profundi</name>
    <dbReference type="NCBI Taxonomy" id="2341112"/>
    <lineage>
        <taxon>Bacteria</taxon>
        <taxon>Pseudomonadati</taxon>
        <taxon>Pseudomonadota</taxon>
        <taxon>Alphaproteobacteria</taxon>
        <taxon>Hyphomicrobiales</taxon>
        <taxon>Rhizobiaceae</taxon>
        <taxon>Georhizobium</taxon>
    </lineage>
</organism>
<keyword evidence="3 11" id="KW-0732">Signal</keyword>
<sequence>MQKLARLFSILSMAVIVGLSPVMAQEAQDDAGTRRPLEGLLDNLLGGAPRGDAAQSNADQGNSSAQETTRLPESREEMQLSFAPLVRQTAPAVVNVYAEREVRQRSPFQGDPFFERFFGQQMPHRSQRQSSLGSGVVIDASGVVITNNHVIDGADQVRVAFSDGREYASEIILRDETIDLAILKIDANVAFETLPLGDSDAVEVGDLVLAIGNPFGVGQTVTSGIVSALARNQVGISDFGFFIQTDAAINPGNSGGALIDMNGNLIGINTAIYSRSGGSNGIGFAIPANMVRAVAAAAETGSDTFVRPFIGATFEPVTADIAEALGAPRISGALVNDVQDDGPAAAAGLLPGDIVTAVNGRAVEHPDAVGYRLATAGIGGTAQLEVLSRGETKTIEVALEAPPETIELLLTGSNPLAGAVVADITPDVVQRLRLRSRPESGVVVLEVDGRSPAARYGLRPGDIVMAVNGTDITGPDQLAEILAAGAGLWRFDIDRGGNLMRQFIR</sequence>
<keyword evidence="4" id="KW-0677">Repeat</keyword>
<evidence type="ECO:0000256" key="8">
    <source>
        <dbReference type="PIRSR" id="PIRSR611782-1"/>
    </source>
</evidence>
<feature type="binding site" evidence="9">
    <location>
        <position position="149"/>
    </location>
    <ligand>
        <name>substrate</name>
    </ligand>
</feature>
<keyword evidence="5" id="KW-0574">Periplasm</keyword>
<feature type="compositionally biased region" description="Polar residues" evidence="10">
    <location>
        <begin position="54"/>
        <end position="69"/>
    </location>
</feature>
<dbReference type="PANTHER" id="PTHR43343">
    <property type="entry name" value="PEPTIDASE S12"/>
    <property type="match status" value="1"/>
</dbReference>
<feature type="active site" description="Charge relay system" evidence="8">
    <location>
        <position position="179"/>
    </location>
</feature>
<dbReference type="InterPro" id="IPR036034">
    <property type="entry name" value="PDZ_sf"/>
</dbReference>
<dbReference type="InterPro" id="IPR051201">
    <property type="entry name" value="Chloro_Bact_Ser_Proteases"/>
</dbReference>